<organism evidence="1 2">
    <name type="scientific">Siccirubricoccus deserti</name>
    <dbReference type="NCBI Taxonomy" id="2013562"/>
    <lineage>
        <taxon>Bacteria</taxon>
        <taxon>Pseudomonadati</taxon>
        <taxon>Pseudomonadota</taxon>
        <taxon>Alphaproteobacteria</taxon>
        <taxon>Acetobacterales</taxon>
        <taxon>Roseomonadaceae</taxon>
        <taxon>Siccirubricoccus</taxon>
    </lineage>
</organism>
<comment type="caution">
    <text evidence="1">The sequence shown here is derived from an EMBL/GenBank/DDBJ whole genome shotgun (WGS) entry which is preliminary data.</text>
</comment>
<proteinExistence type="predicted"/>
<protein>
    <submittedName>
        <fullName evidence="1">Uncharacterized protein</fullName>
    </submittedName>
</protein>
<reference evidence="1" key="1">
    <citation type="submission" date="2020-08" db="EMBL/GenBank/DDBJ databases">
        <authorList>
            <person name="Hu Y."/>
            <person name="Nguyen S.V."/>
            <person name="Li F."/>
            <person name="Fanning S."/>
        </authorList>
    </citation>
    <scope>NUCLEOTIDE SEQUENCE</scope>
    <source>
        <strain evidence="1">SYSU D8009</strain>
    </source>
</reference>
<accession>A0A9X0R2X9</accession>
<dbReference type="EMBL" id="JACOMF010000087">
    <property type="protein sequence ID" value="MBC4018861.1"/>
    <property type="molecule type" value="Genomic_DNA"/>
</dbReference>
<sequence length="85" mass="9179">MWLLRVIEAAGYSADSYSGRGMYGRKCIAVFTDGIGDGGYRGALASIVEAAEDCAEAAAILRGIVTDEWGKNGTVIYWPDVEWLE</sequence>
<evidence type="ECO:0000313" key="1">
    <source>
        <dbReference type="EMBL" id="MBC4018861.1"/>
    </source>
</evidence>
<name>A0A9X0R2X9_9PROT</name>
<evidence type="ECO:0000313" key="2">
    <source>
        <dbReference type="Proteomes" id="UP000600101"/>
    </source>
</evidence>
<dbReference type="Proteomes" id="UP000600101">
    <property type="component" value="Unassembled WGS sequence"/>
</dbReference>
<dbReference type="RefSeq" id="WP_186773601.1">
    <property type="nucleotide sequence ID" value="NZ_JACOMF010000087.1"/>
</dbReference>
<gene>
    <name evidence="1" type="ORF">H7965_26765</name>
</gene>
<keyword evidence="2" id="KW-1185">Reference proteome</keyword>
<dbReference type="AlphaFoldDB" id="A0A9X0R2X9"/>